<feature type="signal peptide" evidence="6">
    <location>
        <begin position="1"/>
        <end position="29"/>
    </location>
</feature>
<feature type="chain" id="PRO_5010562852" description="NlpC/P60 domain-containing protein" evidence="6">
    <location>
        <begin position="30"/>
        <end position="456"/>
    </location>
</feature>
<evidence type="ECO:0000313" key="9">
    <source>
        <dbReference type="Proteomes" id="UP000190037"/>
    </source>
</evidence>
<dbReference type="GO" id="GO:0008234">
    <property type="term" value="F:cysteine-type peptidase activity"/>
    <property type="evidence" value="ECO:0007669"/>
    <property type="project" value="UniProtKB-KW"/>
</dbReference>
<feature type="region of interest" description="Disordered" evidence="5">
    <location>
        <begin position="243"/>
        <end position="333"/>
    </location>
</feature>
<comment type="caution">
    <text evidence="8">The sequence shown here is derived from an EMBL/GenBank/DDBJ whole genome shotgun (WGS) entry which is preliminary data.</text>
</comment>
<dbReference type="STRING" id="159449.B4N89_16280"/>
<organism evidence="8 9">
    <name type="scientific">Embleya scabrispora</name>
    <dbReference type="NCBI Taxonomy" id="159449"/>
    <lineage>
        <taxon>Bacteria</taxon>
        <taxon>Bacillati</taxon>
        <taxon>Actinomycetota</taxon>
        <taxon>Actinomycetes</taxon>
        <taxon>Kitasatosporales</taxon>
        <taxon>Streptomycetaceae</taxon>
        <taxon>Embleya</taxon>
    </lineage>
</organism>
<gene>
    <name evidence="8" type="ORF">B4N89_16280</name>
</gene>
<dbReference type="Gene3D" id="3.90.1720.10">
    <property type="entry name" value="endopeptidase domain like (from Nostoc punctiforme)"/>
    <property type="match status" value="1"/>
</dbReference>
<evidence type="ECO:0000256" key="1">
    <source>
        <dbReference type="ARBA" id="ARBA00007074"/>
    </source>
</evidence>
<dbReference type="SUPFAM" id="SSF54001">
    <property type="entry name" value="Cysteine proteinases"/>
    <property type="match status" value="1"/>
</dbReference>
<dbReference type="PANTHER" id="PTHR47359">
    <property type="entry name" value="PEPTIDOGLYCAN DL-ENDOPEPTIDASE CWLO"/>
    <property type="match status" value="1"/>
</dbReference>
<dbReference type="InterPro" id="IPR000064">
    <property type="entry name" value="NLP_P60_dom"/>
</dbReference>
<feature type="domain" description="NlpC/P60" evidence="7">
    <location>
        <begin position="335"/>
        <end position="456"/>
    </location>
</feature>
<reference evidence="8 9" key="1">
    <citation type="submission" date="2017-03" db="EMBL/GenBank/DDBJ databases">
        <title>Draft genome sequence of Streptomyces scabrisporus NF3, endophyte isolated from Amphipterygium adstringens.</title>
        <authorList>
            <person name="Vazquez M."/>
            <person name="Ceapa C.D."/>
            <person name="Rodriguez Luna D."/>
            <person name="Sanchez Esquivel S."/>
        </authorList>
    </citation>
    <scope>NUCLEOTIDE SEQUENCE [LARGE SCALE GENOMIC DNA]</scope>
    <source>
        <strain evidence="8 9">NF3</strain>
    </source>
</reference>
<dbReference type="PROSITE" id="PS51318">
    <property type="entry name" value="TAT"/>
    <property type="match status" value="1"/>
</dbReference>
<evidence type="ECO:0000256" key="2">
    <source>
        <dbReference type="ARBA" id="ARBA00022670"/>
    </source>
</evidence>
<sequence>MPRRSFIRAAVPAGLAAVLVLTLTPEALADDPGGAGYPGADQVRRAHDAVTGKADDIARIEAELDREAGDLARLDIRADAAVEEYNGAVVLRRQAQDRAADADVYLRTADARLTRARDELGRLAAQTYRMGGGAGLGAFRAMLGAGSPGDLVSRLESLRRISQDGDDTLRRGIAAVHDAAAAKTDAEHSAEAAGRATEAVRAAKDRVEAELAAQQGRVHEITARHTTLLAELATLKQSSIDLETQRRDGRAAEAQRRAEEEARARAEADAAREQARREKEEADRRAEQARPAEAAREQEAARPAKPGTAAEPAERVDAVAASKPARPGDKAAADPAGATAAIAYAKAQLGKPYVWGGEGPSGFDCSGLVMQAWRRAGVKMAHFAATQYFESTPVSYKNLRPGDLVFWTETKSASDIHHVAMYLGGGKMIHAPRTGDVVKISNLFYMGTPDYYARPS</sequence>
<dbReference type="Pfam" id="PF00877">
    <property type="entry name" value="NLPC_P60"/>
    <property type="match status" value="1"/>
</dbReference>
<dbReference type="InterPro" id="IPR006311">
    <property type="entry name" value="TAT_signal"/>
</dbReference>
<protein>
    <recommendedName>
        <fullName evidence="7">NlpC/P60 domain-containing protein</fullName>
    </recommendedName>
</protein>
<comment type="similarity">
    <text evidence="1">Belongs to the peptidase C40 family.</text>
</comment>
<accession>A0A1T3NZV9</accession>
<dbReference type="InterPro" id="IPR051794">
    <property type="entry name" value="PG_Endopeptidase_C40"/>
</dbReference>
<name>A0A1T3NZV9_9ACTN</name>
<dbReference type="AlphaFoldDB" id="A0A1T3NZV9"/>
<feature type="compositionally biased region" description="Basic and acidic residues" evidence="5">
    <location>
        <begin position="243"/>
        <end position="302"/>
    </location>
</feature>
<keyword evidence="2" id="KW-0645">Protease</keyword>
<dbReference type="PROSITE" id="PS51935">
    <property type="entry name" value="NLPC_P60"/>
    <property type="match status" value="1"/>
</dbReference>
<dbReference type="PANTHER" id="PTHR47359:SF3">
    <property type="entry name" value="NLP_P60 DOMAIN-CONTAINING PROTEIN-RELATED"/>
    <property type="match status" value="1"/>
</dbReference>
<keyword evidence="6" id="KW-0732">Signal</keyword>
<keyword evidence="3" id="KW-0378">Hydrolase</keyword>
<evidence type="ECO:0000256" key="4">
    <source>
        <dbReference type="ARBA" id="ARBA00022807"/>
    </source>
</evidence>
<evidence type="ECO:0000313" key="8">
    <source>
        <dbReference type="EMBL" id="OPC82284.1"/>
    </source>
</evidence>
<evidence type="ECO:0000256" key="6">
    <source>
        <dbReference type="SAM" id="SignalP"/>
    </source>
</evidence>
<dbReference type="OrthoDB" id="5177647at2"/>
<dbReference type="Proteomes" id="UP000190037">
    <property type="component" value="Unassembled WGS sequence"/>
</dbReference>
<dbReference type="EMBL" id="MWQN01000001">
    <property type="protein sequence ID" value="OPC82284.1"/>
    <property type="molecule type" value="Genomic_DNA"/>
</dbReference>
<dbReference type="GO" id="GO:0006508">
    <property type="term" value="P:proteolysis"/>
    <property type="evidence" value="ECO:0007669"/>
    <property type="project" value="UniProtKB-KW"/>
</dbReference>
<dbReference type="InterPro" id="IPR038765">
    <property type="entry name" value="Papain-like_cys_pep_sf"/>
</dbReference>
<keyword evidence="4" id="KW-0788">Thiol protease</keyword>
<keyword evidence="9" id="KW-1185">Reference proteome</keyword>
<evidence type="ECO:0000256" key="5">
    <source>
        <dbReference type="SAM" id="MobiDB-lite"/>
    </source>
</evidence>
<evidence type="ECO:0000256" key="3">
    <source>
        <dbReference type="ARBA" id="ARBA00022801"/>
    </source>
</evidence>
<dbReference type="RefSeq" id="WP_078976553.1">
    <property type="nucleotide sequence ID" value="NZ_MWQN01000001.1"/>
</dbReference>
<dbReference type="Gene3D" id="6.10.250.3150">
    <property type="match status" value="1"/>
</dbReference>
<evidence type="ECO:0000259" key="7">
    <source>
        <dbReference type="PROSITE" id="PS51935"/>
    </source>
</evidence>
<proteinExistence type="inferred from homology"/>